<dbReference type="PANTHER" id="PTHR21310:SF15">
    <property type="entry name" value="AMINOGLYCOSIDE PHOSPHOTRANSFERASE DOMAIN-CONTAINING PROTEIN"/>
    <property type="match status" value="1"/>
</dbReference>
<keyword evidence="3" id="KW-1185">Reference proteome</keyword>
<evidence type="ECO:0000259" key="1">
    <source>
        <dbReference type="Pfam" id="PF01636"/>
    </source>
</evidence>
<dbReference type="EMBL" id="JAUKTV010000032">
    <property type="protein sequence ID" value="KAK0701157.1"/>
    <property type="molecule type" value="Genomic_DNA"/>
</dbReference>
<evidence type="ECO:0000313" key="2">
    <source>
        <dbReference type="EMBL" id="KAK0701157.1"/>
    </source>
</evidence>
<name>A0AA39ZPC7_9PEZI</name>
<dbReference type="AlphaFoldDB" id="A0AA39ZPC7"/>
<dbReference type="InterPro" id="IPR051678">
    <property type="entry name" value="AGP_Transferase"/>
</dbReference>
<organism evidence="2 3">
    <name type="scientific">Apiosordaria backusii</name>
    <dbReference type="NCBI Taxonomy" id="314023"/>
    <lineage>
        <taxon>Eukaryota</taxon>
        <taxon>Fungi</taxon>
        <taxon>Dikarya</taxon>
        <taxon>Ascomycota</taxon>
        <taxon>Pezizomycotina</taxon>
        <taxon>Sordariomycetes</taxon>
        <taxon>Sordariomycetidae</taxon>
        <taxon>Sordariales</taxon>
        <taxon>Lasiosphaeriaceae</taxon>
        <taxon>Apiosordaria</taxon>
    </lineage>
</organism>
<dbReference type="Pfam" id="PF01636">
    <property type="entry name" value="APH"/>
    <property type="match status" value="1"/>
</dbReference>
<proteinExistence type="predicted"/>
<reference evidence="2" key="1">
    <citation type="submission" date="2023-06" db="EMBL/GenBank/DDBJ databases">
        <title>Genome-scale phylogeny and comparative genomics of the fungal order Sordariales.</title>
        <authorList>
            <consortium name="Lawrence Berkeley National Laboratory"/>
            <person name="Hensen N."/>
            <person name="Bonometti L."/>
            <person name="Westerberg I."/>
            <person name="Brannstrom I.O."/>
            <person name="Guillou S."/>
            <person name="Cros-Aarteil S."/>
            <person name="Calhoun S."/>
            <person name="Haridas S."/>
            <person name="Kuo A."/>
            <person name="Mondo S."/>
            <person name="Pangilinan J."/>
            <person name="Riley R."/>
            <person name="Labutti K."/>
            <person name="Andreopoulos B."/>
            <person name="Lipzen A."/>
            <person name="Chen C."/>
            <person name="Yanf M."/>
            <person name="Daum C."/>
            <person name="Ng V."/>
            <person name="Clum A."/>
            <person name="Steindorff A."/>
            <person name="Ohm R."/>
            <person name="Martin F."/>
            <person name="Silar P."/>
            <person name="Natvig D."/>
            <person name="Lalanne C."/>
            <person name="Gautier V."/>
            <person name="Ament-Velasquez S.L."/>
            <person name="Kruys A."/>
            <person name="Hutchinson M.I."/>
            <person name="Powell A.J."/>
            <person name="Barry K."/>
            <person name="Miller A.N."/>
            <person name="Grigoriev I.V."/>
            <person name="Debuchy R."/>
            <person name="Gladieux P."/>
            <person name="Thoren M.H."/>
            <person name="Johannesson H."/>
        </authorList>
    </citation>
    <scope>NUCLEOTIDE SEQUENCE</scope>
    <source>
        <strain evidence="2">CBS 540.89</strain>
    </source>
</reference>
<comment type="caution">
    <text evidence="2">The sequence shown here is derived from an EMBL/GenBank/DDBJ whole genome shotgun (WGS) entry which is preliminary data.</text>
</comment>
<dbReference type="PANTHER" id="PTHR21310">
    <property type="entry name" value="AMINOGLYCOSIDE PHOSPHOTRANSFERASE-RELATED-RELATED"/>
    <property type="match status" value="1"/>
</dbReference>
<dbReference type="InterPro" id="IPR002575">
    <property type="entry name" value="Aminoglycoside_PTrfase"/>
</dbReference>
<sequence>MPTHNHVNYQARLDFYDPECIFKYNNFVYRVSLASPLLSDHSNNHWNGAFQPGTVAIPKGTKDLVVRLGNRDTEGVHQATRIENEVAIINLASAALSKAFQPSIVPRIYGWGSAAAESARGWILQEFMPGIGVDQPFGKQDLELKKALLAQIAKIIKALQTFSLPPTITGYGGLTFNEAGEIVSAAMPTVGAGPWPSYEASFQYRLELALKKADANPYIKGWRANGLRERIDAFVQRGVPAQFEGLSDKDEKVVVHCDFSKEPPTP</sequence>
<dbReference type="SUPFAM" id="SSF56112">
    <property type="entry name" value="Protein kinase-like (PK-like)"/>
    <property type="match status" value="1"/>
</dbReference>
<evidence type="ECO:0000313" key="3">
    <source>
        <dbReference type="Proteomes" id="UP001172159"/>
    </source>
</evidence>
<feature type="domain" description="Aminoglycoside phosphotransferase" evidence="1">
    <location>
        <begin position="61"/>
        <end position="259"/>
    </location>
</feature>
<dbReference type="InterPro" id="IPR011009">
    <property type="entry name" value="Kinase-like_dom_sf"/>
</dbReference>
<protein>
    <recommendedName>
        <fullName evidence="1">Aminoglycoside phosphotransferase domain-containing protein</fullName>
    </recommendedName>
</protein>
<dbReference type="Proteomes" id="UP001172159">
    <property type="component" value="Unassembled WGS sequence"/>
</dbReference>
<gene>
    <name evidence="2" type="ORF">B0T21DRAFT_435197</name>
</gene>
<accession>A0AA39ZPC7</accession>